<evidence type="ECO:0000259" key="3">
    <source>
        <dbReference type="Pfam" id="PF07338"/>
    </source>
</evidence>
<dbReference type="SUPFAM" id="SSF159871">
    <property type="entry name" value="YdgH-like"/>
    <property type="match status" value="1"/>
</dbReference>
<sequence>MKYIKYILAACAICTVSTSVFAAKSVSSGEGLTKVGVVSVRGASSLDSLENKISEKAGKAGASAYRIISAQGNDSLNGVAVIYR</sequence>
<feature type="domain" description="YdgH/BhsA/McbA-like" evidence="3">
    <location>
        <begin position="32"/>
        <end position="84"/>
    </location>
</feature>
<evidence type="ECO:0000313" key="7">
    <source>
        <dbReference type="Proteomes" id="UP000237284"/>
    </source>
</evidence>
<dbReference type="InterPro" id="IPR036275">
    <property type="entry name" value="YdgH-like_sf"/>
</dbReference>
<evidence type="ECO:0000256" key="2">
    <source>
        <dbReference type="SAM" id="SignalP"/>
    </source>
</evidence>
<feature type="chain" id="PRO_5044569386" evidence="2">
    <location>
        <begin position="23"/>
        <end position="84"/>
    </location>
</feature>
<organism evidence="5">
    <name type="scientific">Pectobacterium versatile</name>
    <dbReference type="NCBI Taxonomy" id="2488639"/>
    <lineage>
        <taxon>Bacteria</taxon>
        <taxon>Pseudomonadati</taxon>
        <taxon>Pseudomonadota</taxon>
        <taxon>Gammaproteobacteria</taxon>
        <taxon>Enterobacterales</taxon>
        <taxon>Pectobacteriaceae</taxon>
        <taxon>Pectobacterium</taxon>
    </lineage>
</organism>
<protein>
    <submittedName>
        <fullName evidence="6">DUF1471 domain-containing protein</fullName>
    </submittedName>
    <submittedName>
        <fullName evidence="5">Membrane protein</fullName>
    </submittedName>
    <submittedName>
        <fullName evidence="4">YdgH/BhsA/McbA-like domain containing protein</fullName>
    </submittedName>
</protein>
<evidence type="ECO:0000313" key="5">
    <source>
        <dbReference type="EMBL" id="POY50836.1"/>
    </source>
</evidence>
<reference evidence="5" key="1">
    <citation type="submission" date="2017-12" db="EMBL/GenBank/DDBJ databases">
        <title>First report on the novel genomospecies/subspecies of Pectobacterium carotovorum in Russia.</title>
        <authorList>
            <person name="Shirshikov F.V."/>
            <person name="Miroshnikov K."/>
            <person name="Toshakov S.V."/>
            <person name="Kabanova A.P."/>
            <person name="Barannik A.P."/>
            <person name="Shneider M."/>
            <person name="Ignatov A.N."/>
            <person name="Miroshnikov K.A."/>
        </authorList>
    </citation>
    <scope>NUCLEOTIDE SEQUENCE [LARGE SCALE GENOMIC DNA]</scope>
    <source>
        <strain evidence="5">F131</strain>
    </source>
</reference>
<evidence type="ECO:0000313" key="4">
    <source>
        <dbReference type="EMBL" id="MEI7104172.1"/>
    </source>
</evidence>
<dbReference type="Pfam" id="PF07338">
    <property type="entry name" value="YdgH_BhsA-like"/>
    <property type="match status" value="1"/>
</dbReference>
<dbReference type="EMBL" id="PDVW01000005">
    <property type="protein sequence ID" value="POY50836.1"/>
    <property type="molecule type" value="Genomic_DNA"/>
</dbReference>
<feature type="signal peptide" evidence="2">
    <location>
        <begin position="1"/>
        <end position="22"/>
    </location>
</feature>
<accession>A0A221T880</accession>
<gene>
    <name evidence="6" type="ORF">F131LOC_007765</name>
    <name evidence="5" type="ORF">F131LOC_01364</name>
    <name evidence="4" type="ORF">WCT63_17135</name>
</gene>
<dbReference type="Gene3D" id="3.30.1660.10">
    <property type="entry name" value="Flavin-binding protein dodecin"/>
    <property type="match status" value="1"/>
</dbReference>
<dbReference type="EMBL" id="JBBBON010000019">
    <property type="protein sequence ID" value="MEI7104172.1"/>
    <property type="molecule type" value="Genomic_DNA"/>
</dbReference>
<name>A0A221T880_9GAMM</name>
<dbReference type="InterPro" id="IPR010854">
    <property type="entry name" value="YdgH/BhsA/McbA-like_dom"/>
</dbReference>
<proteinExistence type="predicted"/>
<evidence type="ECO:0000313" key="8">
    <source>
        <dbReference type="Proteomes" id="UP001313132"/>
    </source>
</evidence>
<dbReference type="Proteomes" id="UP000237284">
    <property type="component" value="Chromosome"/>
</dbReference>
<dbReference type="Proteomes" id="UP001313132">
    <property type="component" value="Unassembled WGS sequence"/>
</dbReference>
<keyword evidence="8" id="KW-1185">Reference proteome</keyword>
<reference evidence="6 7" key="2">
    <citation type="submission" date="2020-11" db="EMBL/GenBank/DDBJ databases">
        <title>Complete genome sequence of Pectobacterium versatile F131.</title>
        <authorList>
            <person name="Shirshikov F.V."/>
            <person name="Miroshnikov K."/>
            <person name="Toshakov S.V."/>
            <person name="Kabanova A.P."/>
            <person name="Barannik A.P."/>
            <person name="Shneider M."/>
            <person name="Ignatov A.N."/>
            <person name="Miroshnikov K.A."/>
            <person name="Mikhailova Y.V."/>
            <person name="Shelenkov A."/>
            <person name="Yanushevich Y.G."/>
            <person name="Evseev P.V."/>
        </authorList>
    </citation>
    <scope>NUCLEOTIDE SEQUENCE [LARGE SCALE GENOMIC DNA]</scope>
    <source>
        <strain evidence="6 7">F131</strain>
    </source>
</reference>
<dbReference type="AlphaFoldDB" id="A0A221T880"/>
<dbReference type="InterPro" id="IPR025543">
    <property type="entry name" value="Dodecin-like"/>
</dbReference>
<dbReference type="NCBIfam" id="NF047859">
    <property type="entry name" value="StressCuResBhsA"/>
    <property type="match status" value="1"/>
</dbReference>
<keyword evidence="1 2" id="KW-0732">Signal</keyword>
<dbReference type="RefSeq" id="WP_039492653.1">
    <property type="nucleotide sequence ID" value="NZ_CAKLIE010000027.1"/>
</dbReference>
<reference evidence="4 8" key="3">
    <citation type="submission" date="2024-03" db="EMBL/GenBank/DDBJ databases">
        <title>Analysis of soft rot Pectobacteriaceae population diversity in US potato growing regions between 2016 and 2022.</title>
        <authorList>
            <person name="Ma X."/>
            <person name="Zhang X."/>
            <person name="Stodghill P."/>
            <person name="Rioux R."/>
            <person name="Babler B."/>
            <person name="Shrestha S."/>
            <person name="Babler B."/>
            <person name="Rivedal H."/>
            <person name="Frost K."/>
            <person name="Hao J."/>
            <person name="Secor G."/>
            <person name="Swingle B."/>
        </authorList>
    </citation>
    <scope>NUCLEOTIDE SEQUENCE [LARGE SCALE GENOMIC DNA]</scope>
    <source>
        <strain evidence="4 8">UMSS2</strain>
    </source>
</reference>
<evidence type="ECO:0000256" key="1">
    <source>
        <dbReference type="ARBA" id="ARBA00022729"/>
    </source>
</evidence>
<dbReference type="EMBL" id="CP065030">
    <property type="protein sequence ID" value="QPK17213.1"/>
    <property type="molecule type" value="Genomic_DNA"/>
</dbReference>
<evidence type="ECO:0000313" key="6">
    <source>
        <dbReference type="EMBL" id="QPK17213.1"/>
    </source>
</evidence>